<dbReference type="PANTHER" id="PTHR10199">
    <property type="entry name" value="THROMBOSPONDIN"/>
    <property type="match status" value="1"/>
</dbReference>
<protein>
    <submittedName>
        <fullName evidence="4">Uncharacterized protein</fullName>
    </submittedName>
</protein>
<name>A0A833H148_9LEPT</name>
<dbReference type="Proteomes" id="UP000460298">
    <property type="component" value="Unassembled WGS sequence"/>
</dbReference>
<evidence type="ECO:0000256" key="1">
    <source>
        <dbReference type="ARBA" id="ARBA00022729"/>
    </source>
</evidence>
<proteinExistence type="predicted"/>
<comment type="caution">
    <text evidence="4">The sequence shown here is derived from an EMBL/GenBank/DDBJ whole genome shotgun (WGS) entry which is preliminary data.</text>
</comment>
<organism evidence="4 5">
    <name type="scientific">Leptonema illini</name>
    <dbReference type="NCBI Taxonomy" id="183"/>
    <lineage>
        <taxon>Bacteria</taxon>
        <taxon>Pseudomonadati</taxon>
        <taxon>Spirochaetota</taxon>
        <taxon>Spirochaetia</taxon>
        <taxon>Leptospirales</taxon>
        <taxon>Leptospiraceae</taxon>
        <taxon>Leptonema</taxon>
    </lineage>
</organism>
<dbReference type="GO" id="GO:0005509">
    <property type="term" value="F:calcium ion binding"/>
    <property type="evidence" value="ECO:0007669"/>
    <property type="project" value="InterPro"/>
</dbReference>
<dbReference type="Pfam" id="PF02412">
    <property type="entry name" value="TSP_3"/>
    <property type="match status" value="2"/>
</dbReference>
<evidence type="ECO:0000256" key="2">
    <source>
        <dbReference type="ARBA" id="ARBA00022837"/>
    </source>
</evidence>
<dbReference type="GO" id="GO:0007155">
    <property type="term" value="P:cell adhesion"/>
    <property type="evidence" value="ECO:0007669"/>
    <property type="project" value="InterPro"/>
</dbReference>
<keyword evidence="2" id="KW-0106">Calcium</keyword>
<feature type="compositionally biased region" description="Acidic residues" evidence="3">
    <location>
        <begin position="211"/>
        <end position="224"/>
    </location>
</feature>
<dbReference type="InterPro" id="IPR003367">
    <property type="entry name" value="Thrombospondin_3-like_rpt"/>
</dbReference>
<reference evidence="4 5" key="1">
    <citation type="submission" date="2019-10" db="EMBL/GenBank/DDBJ databases">
        <title>Extracellular Electron Transfer in a Candidatus Methanoperedens spp. Enrichment Culture.</title>
        <authorList>
            <person name="Berger S."/>
            <person name="Rangel Shaw D."/>
            <person name="Berben T."/>
            <person name="In 'T Zandt M."/>
            <person name="Frank J."/>
            <person name="Reimann J."/>
            <person name="Jetten M.S.M."/>
            <person name="Welte C.U."/>
        </authorList>
    </citation>
    <scope>NUCLEOTIDE SEQUENCE [LARGE SCALE GENOMIC DNA]</scope>
    <source>
        <strain evidence="4">SB12</strain>
    </source>
</reference>
<dbReference type="EMBL" id="WBUI01000010">
    <property type="protein sequence ID" value="KAB2932232.1"/>
    <property type="molecule type" value="Genomic_DNA"/>
</dbReference>
<keyword evidence="1" id="KW-0732">Signal</keyword>
<accession>A0A833H148</accession>
<dbReference type="InterPro" id="IPR028974">
    <property type="entry name" value="TSP_type-3_rpt"/>
</dbReference>
<gene>
    <name evidence="4" type="ORF">F9K24_11560</name>
</gene>
<feature type="region of interest" description="Disordered" evidence="3">
    <location>
        <begin position="164"/>
        <end position="196"/>
    </location>
</feature>
<dbReference type="AlphaFoldDB" id="A0A833H148"/>
<evidence type="ECO:0000313" key="4">
    <source>
        <dbReference type="EMBL" id="KAB2932232.1"/>
    </source>
</evidence>
<evidence type="ECO:0000256" key="3">
    <source>
        <dbReference type="SAM" id="MobiDB-lite"/>
    </source>
</evidence>
<sequence length="224" mass="22722">MQNNTVTPSCLRRRAGSSLLVVTLLTAILLPVTCEGDPENASSALLLLATPESPAGASIAQITVSLNPTAAVYNRNTTVGWRASQSGTYSIVIGTSCAVGVASSGSNNGSNYTVTLAAGTTIGSQIRPDQLSDGDNTVHICHQSSGGLASKSVIVRKLVSGGDYDGDGVQDQTDSCPTVSSATPHIDSDGDSVGDDCDNCPLSMPVNTDQLDTDGDGIGDVCDS</sequence>
<evidence type="ECO:0000313" key="5">
    <source>
        <dbReference type="Proteomes" id="UP000460298"/>
    </source>
</evidence>
<dbReference type="SUPFAM" id="SSF103647">
    <property type="entry name" value="TSP type-3 repeat"/>
    <property type="match status" value="1"/>
</dbReference>
<feature type="region of interest" description="Disordered" evidence="3">
    <location>
        <begin position="205"/>
        <end position="224"/>
    </location>
</feature>